<dbReference type="InterPro" id="IPR058240">
    <property type="entry name" value="rSAM_sf"/>
</dbReference>
<sequence length="334" mass="36424">MDWNGKPYHSLDYELKQQFGQKVYKLSLNGGMTCPNRDGTLGTGGCIFCSAGGSGDFASPAMESVTAQIEAAKAQVRRKMTGKGAYIAYFQSYTNTYGPVSRLRSVFTEAICHPEIAALSIATRPDCLEPEVVELLKELAAIKPVWVELGLQTIHQSTAQFIRRGYPLPVFESAVDRLKKAGLTVIVHVILGLPGETREMMLDTVRYLAEGITGAGQANSGLAGIGPAVSGRPGAGQAAAIDGIKLQLLHILEGTDLSQLYRSAPFPVLEMSEYIDLVIDCVELLPPEMTIHRITGDGPKKLLIAPLWSGNKRLVLNTLHQRFRERDTWQGKNR</sequence>
<dbReference type="PANTHER" id="PTHR11135:SF1">
    <property type="entry name" value="PROTEIN YHCC"/>
    <property type="match status" value="1"/>
</dbReference>
<dbReference type="InterPro" id="IPR005911">
    <property type="entry name" value="YhcC-like"/>
</dbReference>
<dbReference type="Pfam" id="PF16199">
    <property type="entry name" value="Radical_SAM_C"/>
    <property type="match status" value="1"/>
</dbReference>
<evidence type="ECO:0000256" key="6">
    <source>
        <dbReference type="ARBA" id="ARBA00023014"/>
    </source>
</evidence>
<dbReference type="Proteomes" id="UP000037392">
    <property type="component" value="Unassembled WGS sequence"/>
</dbReference>
<comment type="caution">
    <text evidence="8">The sequence shown here is derived from an EMBL/GenBank/DDBJ whole genome shotgun (WGS) entry which is preliminary data.</text>
</comment>
<dbReference type="InterPro" id="IPR032432">
    <property type="entry name" value="Radical_SAM_C"/>
</dbReference>
<evidence type="ECO:0000313" key="8">
    <source>
        <dbReference type="EMBL" id="KMW18270.1"/>
    </source>
</evidence>
<organism evidence="8 9">
    <name type="scientific">[Clostridium] citroniae WAL-19142</name>
    <dbReference type="NCBI Taxonomy" id="742734"/>
    <lineage>
        <taxon>Bacteria</taxon>
        <taxon>Bacillati</taxon>
        <taxon>Bacillota</taxon>
        <taxon>Clostridia</taxon>
        <taxon>Lachnospirales</taxon>
        <taxon>Lachnospiraceae</taxon>
        <taxon>Enterocloster</taxon>
    </lineage>
</organism>
<reference evidence="8 9" key="1">
    <citation type="submission" date="2011-04" db="EMBL/GenBank/DDBJ databases">
        <title>The Genome Sequence of Clostridium citroniae WAL-19142.</title>
        <authorList>
            <consortium name="The Broad Institute Genome Sequencing Platform"/>
            <person name="Earl A."/>
            <person name="Ward D."/>
            <person name="Feldgarden M."/>
            <person name="Gevers D."/>
            <person name="Warren Y.A."/>
            <person name="Tyrrell K.L."/>
            <person name="Citron D.M."/>
            <person name="Goldstein E.J."/>
            <person name="Daigneault M."/>
            <person name="Allen-Vercoe E."/>
            <person name="Young S.K."/>
            <person name="Zeng Q."/>
            <person name="Gargeya S."/>
            <person name="Fitzgerald M."/>
            <person name="Haas B."/>
            <person name="Abouelleil A."/>
            <person name="Alvarado L."/>
            <person name="Arachchi H.M."/>
            <person name="Berlin A."/>
            <person name="Brown A."/>
            <person name="Chapman S.B."/>
            <person name="Chen Z."/>
            <person name="Dunbar C."/>
            <person name="Freedman E."/>
            <person name="Gearin G."/>
            <person name="Gellesch M."/>
            <person name="Goldberg J."/>
            <person name="Griggs A."/>
            <person name="Gujja S."/>
            <person name="Heilman E.R."/>
            <person name="Heiman D."/>
            <person name="Howarth C."/>
            <person name="Larson L."/>
            <person name="Lui A."/>
            <person name="MacDonald P.J."/>
            <person name="Mehta T."/>
            <person name="Montmayeur A."/>
            <person name="Murphy C."/>
            <person name="Neiman D."/>
            <person name="Pearson M."/>
            <person name="Priest M."/>
            <person name="Roberts A."/>
            <person name="Saif S."/>
            <person name="Shea T."/>
            <person name="Shenoy N."/>
            <person name="Sisk P."/>
            <person name="Stolte C."/>
            <person name="Sykes S."/>
            <person name="White J."/>
            <person name="Yandava C."/>
            <person name="Wortman J."/>
            <person name="Nusbaum C."/>
            <person name="Birren B."/>
        </authorList>
    </citation>
    <scope>NUCLEOTIDE SEQUENCE [LARGE SCALE GENOMIC DNA]</scope>
    <source>
        <strain evidence="8 9">WAL-19142</strain>
    </source>
</reference>
<evidence type="ECO:0000313" key="9">
    <source>
        <dbReference type="Proteomes" id="UP000037392"/>
    </source>
</evidence>
<dbReference type="GO" id="GO:0046872">
    <property type="term" value="F:metal ion binding"/>
    <property type="evidence" value="ECO:0007669"/>
    <property type="project" value="UniProtKB-KW"/>
</dbReference>
<dbReference type="SUPFAM" id="SSF102114">
    <property type="entry name" value="Radical SAM enzymes"/>
    <property type="match status" value="1"/>
</dbReference>
<dbReference type="PATRIC" id="fig|742734.4.peg.3407"/>
<evidence type="ECO:0000256" key="2">
    <source>
        <dbReference type="ARBA" id="ARBA00022485"/>
    </source>
</evidence>
<dbReference type="SFLD" id="SFLDG01086">
    <property type="entry name" value="elongater_protein-like"/>
    <property type="match status" value="1"/>
</dbReference>
<accession>A0A0J9ER06</accession>
<dbReference type="InterPro" id="IPR007197">
    <property type="entry name" value="rSAM"/>
</dbReference>
<proteinExistence type="predicted"/>
<dbReference type="InterPro" id="IPR039661">
    <property type="entry name" value="ELP3"/>
</dbReference>
<dbReference type="GO" id="GO:0051539">
    <property type="term" value="F:4 iron, 4 sulfur cluster binding"/>
    <property type="evidence" value="ECO:0007669"/>
    <property type="project" value="UniProtKB-KW"/>
</dbReference>
<dbReference type="SFLD" id="SFLDG01091">
    <property type="entry name" value="uncharacterized_CHP01210-like"/>
    <property type="match status" value="1"/>
</dbReference>
<evidence type="ECO:0000256" key="4">
    <source>
        <dbReference type="ARBA" id="ARBA00022723"/>
    </source>
</evidence>
<evidence type="ECO:0000256" key="1">
    <source>
        <dbReference type="ARBA" id="ARBA00001966"/>
    </source>
</evidence>
<dbReference type="EMBL" id="ADLK01000024">
    <property type="protein sequence ID" value="KMW18270.1"/>
    <property type="molecule type" value="Genomic_DNA"/>
</dbReference>
<dbReference type="CDD" id="cd01335">
    <property type="entry name" value="Radical_SAM"/>
    <property type="match status" value="1"/>
</dbReference>
<evidence type="ECO:0000256" key="5">
    <source>
        <dbReference type="ARBA" id="ARBA00023004"/>
    </source>
</evidence>
<dbReference type="SFLD" id="SFLDS00029">
    <property type="entry name" value="Radical_SAM"/>
    <property type="match status" value="1"/>
</dbReference>
<dbReference type="InterPro" id="IPR023404">
    <property type="entry name" value="rSAM_horseshoe"/>
</dbReference>
<feature type="domain" description="Radical SAM core" evidence="7">
    <location>
        <begin position="18"/>
        <end position="288"/>
    </location>
</feature>
<dbReference type="GO" id="GO:0003824">
    <property type="term" value="F:catalytic activity"/>
    <property type="evidence" value="ECO:0007669"/>
    <property type="project" value="InterPro"/>
</dbReference>
<dbReference type="PROSITE" id="PS51918">
    <property type="entry name" value="RADICAL_SAM"/>
    <property type="match status" value="1"/>
</dbReference>
<keyword evidence="5" id="KW-0408">Iron</keyword>
<dbReference type="SMART" id="SM00729">
    <property type="entry name" value="Elp3"/>
    <property type="match status" value="1"/>
</dbReference>
<dbReference type="InterPro" id="IPR006638">
    <property type="entry name" value="Elp3/MiaA/NifB-like_rSAM"/>
</dbReference>
<dbReference type="RefSeq" id="WP_007858813.1">
    <property type="nucleotide sequence ID" value="NZ_KQ235879.1"/>
</dbReference>
<dbReference type="NCBIfam" id="TIGR01212">
    <property type="entry name" value="TIGR01212 family radical SAM protein"/>
    <property type="match status" value="1"/>
</dbReference>
<keyword evidence="2" id="KW-0004">4Fe-4S</keyword>
<keyword evidence="4" id="KW-0479">Metal-binding</keyword>
<protein>
    <submittedName>
        <fullName evidence="8">TIGR01212 family radical SAM protein</fullName>
    </submittedName>
</protein>
<dbReference type="PANTHER" id="PTHR11135">
    <property type="entry name" value="HISTONE ACETYLTRANSFERASE-RELATED"/>
    <property type="match status" value="1"/>
</dbReference>
<keyword evidence="3" id="KW-0949">S-adenosyl-L-methionine</keyword>
<dbReference type="GeneID" id="93162288"/>
<comment type="cofactor">
    <cofactor evidence="1">
        <name>[4Fe-4S] cluster</name>
        <dbReference type="ChEBI" id="CHEBI:49883"/>
    </cofactor>
</comment>
<evidence type="ECO:0000256" key="3">
    <source>
        <dbReference type="ARBA" id="ARBA00022691"/>
    </source>
</evidence>
<gene>
    <name evidence="8" type="ORF">HMPREF9470_03180</name>
</gene>
<dbReference type="Pfam" id="PF04055">
    <property type="entry name" value="Radical_SAM"/>
    <property type="match status" value="1"/>
</dbReference>
<keyword evidence="6" id="KW-0411">Iron-sulfur</keyword>
<evidence type="ECO:0000259" key="7">
    <source>
        <dbReference type="PROSITE" id="PS51918"/>
    </source>
</evidence>
<dbReference type="Gene3D" id="3.80.30.20">
    <property type="entry name" value="tm_1862 like domain"/>
    <property type="match status" value="1"/>
</dbReference>
<dbReference type="OrthoDB" id="9801689at2"/>
<dbReference type="AlphaFoldDB" id="A0A0J9ER06"/>
<name>A0A0J9ER06_9FIRM</name>